<evidence type="ECO:0000259" key="1">
    <source>
        <dbReference type="SMART" id="SM00829"/>
    </source>
</evidence>
<dbReference type="SMART" id="SM00829">
    <property type="entry name" value="PKS_ER"/>
    <property type="match status" value="1"/>
</dbReference>
<dbReference type="SUPFAM" id="SSF50129">
    <property type="entry name" value="GroES-like"/>
    <property type="match status" value="1"/>
</dbReference>
<organism evidence="2 3">
    <name type="scientific">Oceanobacillus longus</name>
    <dbReference type="NCBI Taxonomy" id="930120"/>
    <lineage>
        <taxon>Bacteria</taxon>
        <taxon>Bacillati</taxon>
        <taxon>Bacillota</taxon>
        <taxon>Bacilli</taxon>
        <taxon>Bacillales</taxon>
        <taxon>Bacillaceae</taxon>
        <taxon>Oceanobacillus</taxon>
    </lineage>
</organism>
<dbReference type="EMBL" id="JBHSAO010000006">
    <property type="protein sequence ID" value="MFC4024017.1"/>
    <property type="molecule type" value="Genomic_DNA"/>
</dbReference>
<dbReference type="RefSeq" id="WP_379496508.1">
    <property type="nucleotide sequence ID" value="NZ_JBHSAO010000006.1"/>
</dbReference>
<name>A0ABV8GZC7_9BACI</name>
<dbReference type="SUPFAM" id="SSF51735">
    <property type="entry name" value="NAD(P)-binding Rossmann-fold domains"/>
    <property type="match status" value="1"/>
</dbReference>
<dbReference type="Gene3D" id="3.90.180.10">
    <property type="entry name" value="Medium-chain alcohol dehydrogenases, catalytic domain"/>
    <property type="match status" value="1"/>
</dbReference>
<dbReference type="InterPro" id="IPR036291">
    <property type="entry name" value="NAD(P)-bd_dom_sf"/>
</dbReference>
<dbReference type="Proteomes" id="UP001595772">
    <property type="component" value="Unassembled WGS sequence"/>
</dbReference>
<gene>
    <name evidence="2" type="ORF">ACFOUV_09440</name>
</gene>
<dbReference type="Pfam" id="PF08240">
    <property type="entry name" value="ADH_N"/>
    <property type="match status" value="1"/>
</dbReference>
<accession>A0ABV8GZC7</accession>
<comment type="caution">
    <text evidence="2">The sequence shown here is derived from an EMBL/GenBank/DDBJ whole genome shotgun (WGS) entry which is preliminary data.</text>
</comment>
<keyword evidence="3" id="KW-1185">Reference proteome</keyword>
<proteinExistence type="predicted"/>
<dbReference type="PANTHER" id="PTHR45033">
    <property type="match status" value="1"/>
</dbReference>
<dbReference type="InterPro" id="IPR013149">
    <property type="entry name" value="ADH-like_C"/>
</dbReference>
<dbReference type="InterPro" id="IPR052711">
    <property type="entry name" value="Zinc_ADH-like"/>
</dbReference>
<sequence length="338" mass="36255">MKAIVLKDKVKPGGEMAPLYYEEVETPKPGNGEVLIRLRNAALNRRDVFIRYGTYPGIQVPSIPGADGAGVIEELGEGVEGLEVGNEVVINSSMNWGDNPDYPSREHSVLGVPIDGTYAQFIKVPAKNVFAKPKHLTFEEAAAIPLGGLTAYRAVVTKGQVKEGDTVVIPGIGGGVATIVLQIAVARGANVYVTSSSDQKIEKAIELGAKGGVNYRSNNWVKELKELSGGADVSIDSIGGDTFNDLISLAKPASKIVSFGSTLGPVDNVLMPRIFFKQMHILGSTMGTPDEFKSMLALYEEKQIKPVIEKVYSLEEIEEAHHQMDKGDSFGKIVIAIS</sequence>
<evidence type="ECO:0000313" key="3">
    <source>
        <dbReference type="Proteomes" id="UP001595772"/>
    </source>
</evidence>
<protein>
    <submittedName>
        <fullName evidence="2">Zinc-binding dehydrogenase</fullName>
    </submittedName>
</protein>
<dbReference type="InterPro" id="IPR013154">
    <property type="entry name" value="ADH-like_N"/>
</dbReference>
<dbReference type="InterPro" id="IPR011032">
    <property type="entry name" value="GroES-like_sf"/>
</dbReference>
<evidence type="ECO:0000313" key="2">
    <source>
        <dbReference type="EMBL" id="MFC4024017.1"/>
    </source>
</evidence>
<dbReference type="Gene3D" id="3.40.50.720">
    <property type="entry name" value="NAD(P)-binding Rossmann-like Domain"/>
    <property type="match status" value="1"/>
</dbReference>
<dbReference type="InterPro" id="IPR020843">
    <property type="entry name" value="ER"/>
</dbReference>
<feature type="domain" description="Enoyl reductase (ER)" evidence="1">
    <location>
        <begin position="14"/>
        <end position="335"/>
    </location>
</feature>
<dbReference type="Pfam" id="PF00107">
    <property type="entry name" value="ADH_zinc_N"/>
    <property type="match status" value="1"/>
</dbReference>
<dbReference type="PANTHER" id="PTHR45033:SF3">
    <property type="entry name" value="DEHYDROGENASE, PUTATIVE (AFU_ORTHOLOGUE AFUA_2G13270)-RELATED"/>
    <property type="match status" value="1"/>
</dbReference>
<reference evidence="3" key="1">
    <citation type="journal article" date="2019" name="Int. J. Syst. Evol. Microbiol.">
        <title>The Global Catalogue of Microorganisms (GCM) 10K type strain sequencing project: providing services to taxonomists for standard genome sequencing and annotation.</title>
        <authorList>
            <consortium name="The Broad Institute Genomics Platform"/>
            <consortium name="The Broad Institute Genome Sequencing Center for Infectious Disease"/>
            <person name="Wu L."/>
            <person name="Ma J."/>
        </authorList>
    </citation>
    <scope>NUCLEOTIDE SEQUENCE [LARGE SCALE GENOMIC DNA]</scope>
    <source>
        <strain evidence="3">IBRC-M 10703</strain>
    </source>
</reference>